<evidence type="ECO:0000313" key="1">
    <source>
        <dbReference type="EMBL" id="UQS23887.1"/>
    </source>
</evidence>
<evidence type="ECO:0000313" key="2">
    <source>
        <dbReference type="Proteomes" id="UP000830158"/>
    </source>
</evidence>
<dbReference type="EMBL" id="CP091196">
    <property type="protein sequence ID" value="UQS23887.1"/>
    <property type="molecule type" value="Genomic_DNA"/>
</dbReference>
<proteinExistence type="predicted"/>
<dbReference type="Proteomes" id="UP000830158">
    <property type="component" value="Chromosome"/>
</dbReference>
<sequence length="49" mass="5085">MTDPATAALPGWALEPWLGVVCVRGGGRWAVRAAAGRLGWTLGLGRPRG</sequence>
<keyword evidence="2" id="KW-1185">Reference proteome</keyword>
<name>A0ABY4NUZ2_9PSEU</name>
<organism evidence="1 2">
    <name type="scientific">Amycolatopsis thermalba</name>
    <dbReference type="NCBI Taxonomy" id="944492"/>
    <lineage>
        <taxon>Bacteria</taxon>
        <taxon>Bacillati</taxon>
        <taxon>Actinomycetota</taxon>
        <taxon>Actinomycetes</taxon>
        <taxon>Pseudonocardiales</taxon>
        <taxon>Pseudonocardiaceae</taxon>
        <taxon>Amycolatopsis</taxon>
    </lineage>
</organism>
<gene>
    <name evidence="1" type="ORF">L1857_14130</name>
</gene>
<dbReference type="RefSeq" id="WP_162830962.1">
    <property type="nucleotide sequence ID" value="NZ_CP091196.1"/>
</dbReference>
<protein>
    <submittedName>
        <fullName evidence="1">Uncharacterized protein</fullName>
    </submittedName>
</protein>
<reference evidence="1" key="1">
    <citation type="submission" date="2022-01" db="EMBL/GenBank/DDBJ databases">
        <title>PSI-footprinting approach for the identification of protein synthesis inhibitor producers.</title>
        <authorList>
            <person name="Handel F."/>
            <person name="Kulik A."/>
            <person name="Wex K.W."/>
            <person name="Berscheid A."/>
            <person name="Saur J.S."/>
            <person name="Winkler A."/>
            <person name="Wibberg D."/>
            <person name="Kalinowski J."/>
            <person name="Broetz-Oesterhelt H."/>
            <person name="Mast Y."/>
        </authorList>
    </citation>
    <scope>NUCLEOTIDE SEQUENCE</scope>
    <source>
        <strain evidence="1">KNN 49.3e</strain>
    </source>
</reference>
<accession>A0ABY4NUZ2</accession>